<protein>
    <submittedName>
        <fullName evidence="1">Uncharacterized protein</fullName>
    </submittedName>
</protein>
<feature type="non-terminal residue" evidence="1">
    <location>
        <position position="244"/>
    </location>
</feature>
<reference evidence="1 2" key="1">
    <citation type="submission" date="2021-05" db="EMBL/GenBank/DDBJ databases">
        <authorList>
            <person name="Zhang Z.D."/>
            <person name="Osman G."/>
        </authorList>
    </citation>
    <scope>NUCLEOTIDE SEQUENCE [LARGE SCALE GENOMIC DNA]</scope>
    <source>
        <strain evidence="1 2">KCTC 32217</strain>
    </source>
</reference>
<evidence type="ECO:0000313" key="2">
    <source>
        <dbReference type="Proteomes" id="UP001319104"/>
    </source>
</evidence>
<dbReference type="Proteomes" id="UP001319104">
    <property type="component" value="Unassembled WGS sequence"/>
</dbReference>
<comment type="caution">
    <text evidence="1">The sequence shown here is derived from an EMBL/GenBank/DDBJ whole genome shotgun (WGS) entry which is preliminary data.</text>
</comment>
<keyword evidence="2" id="KW-1185">Reference proteome</keyword>
<proteinExistence type="predicted"/>
<dbReference type="AlphaFoldDB" id="A0AAP2CL19"/>
<gene>
    <name evidence="1" type="ORF">KI659_17880</name>
</gene>
<accession>A0AAP2CL19</accession>
<organism evidence="1 2">
    <name type="scientific">Litoribacter ruber</name>
    <dbReference type="NCBI Taxonomy" id="702568"/>
    <lineage>
        <taxon>Bacteria</taxon>
        <taxon>Pseudomonadati</taxon>
        <taxon>Bacteroidota</taxon>
        <taxon>Cytophagia</taxon>
        <taxon>Cytophagales</taxon>
        <taxon>Cyclobacteriaceae</taxon>
        <taxon>Litoribacter</taxon>
    </lineage>
</organism>
<evidence type="ECO:0000313" key="1">
    <source>
        <dbReference type="EMBL" id="MBS9525895.1"/>
    </source>
</evidence>
<sequence length="244" mass="26489">MRKIFSNIGKGFIFSQGVLKKVFLVLFLLVVCSLDTFAQFEQGNTLVPLGASRWPIIYTNHAKGGHHQVTTIEERNQIPLLRRQAGMLVTVMDDGTGKYKTFQLISQDTTNELENNDNWVEFAPGGANPGTGSGQDGKSAFELWLEGGNQGTVDDFFASLKGEEGKSAYQLWLDAGNSGDLAAFLIAIKGEIGPIGLSAYEVWLSLPENGGLSMEDYFHSIKGDAGLSAYDVWKGLAGNEGKDE</sequence>
<name>A0AAP2CL19_9BACT</name>
<dbReference type="RefSeq" id="WP_213946755.1">
    <property type="nucleotide sequence ID" value="NZ_JAHCMY010000023.1"/>
</dbReference>
<dbReference type="EMBL" id="JAHCMY010000023">
    <property type="protein sequence ID" value="MBS9525895.1"/>
    <property type="molecule type" value="Genomic_DNA"/>
</dbReference>